<evidence type="ECO:0000256" key="1">
    <source>
        <dbReference type="SAM" id="MobiDB-lite"/>
    </source>
</evidence>
<dbReference type="AlphaFoldDB" id="A0A2P9AAL6"/>
<protein>
    <submittedName>
        <fullName evidence="2">Uncharacterized protein</fullName>
    </submittedName>
</protein>
<organism evidence="2 3">
    <name type="scientific">Mesorhizobium delmotii</name>
    <dbReference type="NCBI Taxonomy" id="1631247"/>
    <lineage>
        <taxon>Bacteria</taxon>
        <taxon>Pseudomonadati</taxon>
        <taxon>Pseudomonadota</taxon>
        <taxon>Alphaproteobacteria</taxon>
        <taxon>Hyphomicrobiales</taxon>
        <taxon>Phyllobacteriaceae</taxon>
        <taxon>Mesorhizobium</taxon>
    </lineage>
</organism>
<dbReference type="EMBL" id="FUIG01000013">
    <property type="protein sequence ID" value="SJM28175.1"/>
    <property type="molecule type" value="Genomic_DNA"/>
</dbReference>
<sequence length="35" mass="4258">MHHSKYARRESTHGNVRRRRAQMFYSHNTIKGDQT</sequence>
<feature type="compositionally biased region" description="Polar residues" evidence="1">
    <location>
        <begin position="25"/>
        <end position="35"/>
    </location>
</feature>
<keyword evidence="3" id="KW-1185">Reference proteome</keyword>
<gene>
    <name evidence="2" type="ORF">BQ8482_110105</name>
</gene>
<proteinExistence type="predicted"/>
<reference evidence="3" key="1">
    <citation type="submission" date="2016-12" db="EMBL/GenBank/DDBJ databases">
        <authorList>
            <person name="Brunel B."/>
        </authorList>
    </citation>
    <scope>NUCLEOTIDE SEQUENCE [LARGE SCALE GENOMIC DNA]</scope>
</reference>
<evidence type="ECO:0000313" key="3">
    <source>
        <dbReference type="Proteomes" id="UP000245698"/>
    </source>
</evidence>
<accession>A0A2P9AAL6</accession>
<feature type="region of interest" description="Disordered" evidence="1">
    <location>
        <begin position="1"/>
        <end position="35"/>
    </location>
</feature>
<evidence type="ECO:0000313" key="2">
    <source>
        <dbReference type="EMBL" id="SJM28175.1"/>
    </source>
</evidence>
<dbReference type="Proteomes" id="UP000245698">
    <property type="component" value="Unassembled WGS sequence"/>
</dbReference>
<name>A0A2P9AAL6_9HYPH</name>